<gene>
    <name evidence="1" type="ORF">CTZ28_42545</name>
</gene>
<evidence type="ECO:0000313" key="1">
    <source>
        <dbReference type="EMBL" id="RMB79991.1"/>
    </source>
</evidence>
<dbReference type="AlphaFoldDB" id="A0A3M0HRB2"/>
<reference evidence="1 2" key="1">
    <citation type="submission" date="2017-11" db="EMBL/GenBank/DDBJ databases">
        <title>Draft genome of actinobacteria isolated from guarana (Paullinia cupana (Mart.) Ducke.</title>
        <authorList>
            <person name="Siqueira K.A."/>
            <person name="Liotti R.G."/>
            <person name="Mendes T.A.O."/>
            <person name="Soares M.A."/>
        </authorList>
    </citation>
    <scope>NUCLEOTIDE SEQUENCE [LARGE SCALE GENOMIC DNA]</scope>
    <source>
        <strain evidence="1 2">193</strain>
    </source>
</reference>
<keyword evidence="2" id="KW-1185">Reference proteome</keyword>
<proteinExistence type="predicted"/>
<sequence>MSATATPAHAERAGRRIEEMLDRLAATADPAAVAAAEELVRSLMEFYGAGLARILELLSAPEDGRRAKALFGDELVASLLLLHDLHPEDLNARIDRALHSIDGVGLDVLGFDEATGTLRLRASSGGGCGCAAGAPDVRRAAEDALLCFAPEVTAVEVRTEPSPGEPALLQIGARPGAGA</sequence>
<dbReference type="RefSeq" id="WP_121895181.1">
    <property type="nucleotide sequence ID" value="NZ_PENI01000049.1"/>
</dbReference>
<dbReference type="OrthoDB" id="9798220at2"/>
<name>A0A3M0HRB2_9ACTN</name>
<dbReference type="EMBL" id="PENI01000049">
    <property type="protein sequence ID" value="RMB79991.1"/>
    <property type="molecule type" value="Genomic_DNA"/>
</dbReference>
<protein>
    <recommendedName>
        <fullName evidence="3">NIF system FeS cluster assembly NifU C-terminal domain-containing protein</fullName>
    </recommendedName>
</protein>
<organism evidence="1 2">
    <name type="scientific">Streptomyces shenzhenensis</name>
    <dbReference type="NCBI Taxonomy" id="943815"/>
    <lineage>
        <taxon>Bacteria</taxon>
        <taxon>Bacillati</taxon>
        <taxon>Actinomycetota</taxon>
        <taxon>Actinomycetes</taxon>
        <taxon>Kitasatosporales</taxon>
        <taxon>Streptomycetaceae</taxon>
        <taxon>Streptomyces</taxon>
    </lineage>
</organism>
<accession>A0A3M0HRB2</accession>
<dbReference type="Proteomes" id="UP000270471">
    <property type="component" value="Unassembled WGS sequence"/>
</dbReference>
<evidence type="ECO:0000313" key="2">
    <source>
        <dbReference type="Proteomes" id="UP000270471"/>
    </source>
</evidence>
<comment type="caution">
    <text evidence="1">The sequence shown here is derived from an EMBL/GenBank/DDBJ whole genome shotgun (WGS) entry which is preliminary data.</text>
</comment>
<evidence type="ECO:0008006" key="3">
    <source>
        <dbReference type="Google" id="ProtNLM"/>
    </source>
</evidence>